<dbReference type="InterPro" id="IPR053925">
    <property type="entry name" value="RecX_HTH_3rd"/>
</dbReference>
<dbReference type="Pfam" id="PF02631">
    <property type="entry name" value="RecX_HTH2"/>
    <property type="match status" value="1"/>
</dbReference>
<evidence type="ECO:0000256" key="1">
    <source>
        <dbReference type="ARBA" id="ARBA00004496"/>
    </source>
</evidence>
<keyword evidence="4 5" id="KW-0963">Cytoplasm</keyword>
<accession>A0A4S2DPW2</accession>
<evidence type="ECO:0000313" key="9">
    <source>
        <dbReference type="EMBL" id="TGY44449.1"/>
    </source>
</evidence>
<dbReference type="NCBIfam" id="NF001058">
    <property type="entry name" value="PRK00117.4-1"/>
    <property type="match status" value="1"/>
</dbReference>
<dbReference type="AlphaFoldDB" id="A0A4S2DPW2"/>
<dbReference type="InterPro" id="IPR036388">
    <property type="entry name" value="WH-like_DNA-bd_sf"/>
</dbReference>
<gene>
    <name evidence="5 9" type="primary">recX</name>
    <name evidence="9" type="ORF">E5347_06445</name>
</gene>
<dbReference type="Pfam" id="PF21981">
    <property type="entry name" value="RecX_HTH3"/>
    <property type="match status" value="1"/>
</dbReference>
<dbReference type="InterPro" id="IPR053924">
    <property type="entry name" value="RecX_HTH_2nd"/>
</dbReference>
<dbReference type="PANTHER" id="PTHR33602:SF1">
    <property type="entry name" value="REGULATORY PROTEIN RECX FAMILY PROTEIN"/>
    <property type="match status" value="1"/>
</dbReference>
<dbReference type="PANTHER" id="PTHR33602">
    <property type="entry name" value="REGULATORY PROTEIN RECX FAMILY PROTEIN"/>
    <property type="match status" value="1"/>
</dbReference>
<protein>
    <recommendedName>
        <fullName evidence="3 5">Regulatory protein RecX</fullName>
    </recommendedName>
</protein>
<dbReference type="InterPro" id="IPR053926">
    <property type="entry name" value="RecX_HTH_1st"/>
</dbReference>
<evidence type="ECO:0000313" key="10">
    <source>
        <dbReference type="Proteomes" id="UP000306888"/>
    </source>
</evidence>
<dbReference type="InterPro" id="IPR003783">
    <property type="entry name" value="Regulatory_RecX"/>
</dbReference>
<evidence type="ECO:0000256" key="5">
    <source>
        <dbReference type="HAMAP-Rule" id="MF_01114"/>
    </source>
</evidence>
<dbReference type="Proteomes" id="UP000306888">
    <property type="component" value="Unassembled WGS sequence"/>
</dbReference>
<comment type="function">
    <text evidence="5">Modulates RecA activity.</text>
</comment>
<dbReference type="Pfam" id="PF21982">
    <property type="entry name" value="RecX_HTH1"/>
    <property type="match status" value="1"/>
</dbReference>
<feature type="domain" description="RecX first three-helical" evidence="8">
    <location>
        <begin position="62"/>
        <end position="101"/>
    </location>
</feature>
<dbReference type="HAMAP" id="MF_01114">
    <property type="entry name" value="RecX"/>
    <property type="match status" value="1"/>
</dbReference>
<reference evidence="9 10" key="1">
    <citation type="submission" date="2019-04" db="EMBL/GenBank/DDBJ databases">
        <title>Microbes associate with the intestines of laboratory mice.</title>
        <authorList>
            <person name="Navarre W."/>
            <person name="Wong E."/>
            <person name="Huang K."/>
            <person name="Tropini C."/>
            <person name="Ng K."/>
            <person name="Yu B."/>
        </authorList>
    </citation>
    <scope>NUCLEOTIDE SEQUENCE [LARGE SCALE GENOMIC DNA]</scope>
    <source>
        <strain evidence="9 10">NM50_B9-20</strain>
    </source>
</reference>
<evidence type="ECO:0000256" key="4">
    <source>
        <dbReference type="ARBA" id="ARBA00022490"/>
    </source>
</evidence>
<dbReference type="EMBL" id="SRYR01000001">
    <property type="protein sequence ID" value="TGY44449.1"/>
    <property type="molecule type" value="Genomic_DNA"/>
</dbReference>
<dbReference type="Gene3D" id="1.10.10.10">
    <property type="entry name" value="Winged helix-like DNA-binding domain superfamily/Winged helix DNA-binding domain"/>
    <property type="match status" value="3"/>
</dbReference>
<dbReference type="RefSeq" id="WP_136005632.1">
    <property type="nucleotide sequence ID" value="NZ_SRYR01000001.1"/>
</dbReference>
<evidence type="ECO:0000259" key="6">
    <source>
        <dbReference type="Pfam" id="PF02631"/>
    </source>
</evidence>
<sequence length="211" mass="24846">MNTITKIEVQKRNKNRVNVYVDHEYAFSLDSELVYKEGLKTNESINIERIEEIAKKDNYLKCKSAALRIVEKTYKSEKELKDKLLLKGYDINSIEKSIEFLKEYGFINDNNFAKLYIKDKNRTQGKSKIKYDLIKKGISEDIIESSISNIDEEAERDNAYNIAIKKYNVIAKREDDKYKLSQKLFRFLLSKGYSYDTVSYVVRKITNQEDI</sequence>
<name>A0A4S2DPW2_9CLOT</name>
<feature type="domain" description="RecX second three-helical" evidence="6">
    <location>
        <begin position="108"/>
        <end position="144"/>
    </location>
</feature>
<proteinExistence type="inferred from homology"/>
<comment type="similarity">
    <text evidence="2 5">Belongs to the RecX family.</text>
</comment>
<evidence type="ECO:0000259" key="7">
    <source>
        <dbReference type="Pfam" id="PF21981"/>
    </source>
</evidence>
<comment type="caution">
    <text evidence="9">The sequence shown here is derived from an EMBL/GenBank/DDBJ whole genome shotgun (WGS) entry which is preliminary data.</text>
</comment>
<dbReference type="GO" id="GO:0006282">
    <property type="term" value="P:regulation of DNA repair"/>
    <property type="evidence" value="ECO:0007669"/>
    <property type="project" value="UniProtKB-UniRule"/>
</dbReference>
<organism evidence="9 10">
    <name type="scientific">Clostridium sartagoforme</name>
    <dbReference type="NCBI Taxonomy" id="84031"/>
    <lineage>
        <taxon>Bacteria</taxon>
        <taxon>Bacillati</taxon>
        <taxon>Bacillota</taxon>
        <taxon>Clostridia</taxon>
        <taxon>Eubacteriales</taxon>
        <taxon>Clostridiaceae</taxon>
        <taxon>Clostridium</taxon>
    </lineage>
</organism>
<comment type="subcellular location">
    <subcellularLocation>
        <location evidence="1 5">Cytoplasm</location>
    </subcellularLocation>
</comment>
<keyword evidence="10" id="KW-1185">Reference proteome</keyword>
<evidence type="ECO:0000256" key="3">
    <source>
        <dbReference type="ARBA" id="ARBA00018111"/>
    </source>
</evidence>
<dbReference type="GO" id="GO:0005737">
    <property type="term" value="C:cytoplasm"/>
    <property type="evidence" value="ECO:0007669"/>
    <property type="project" value="UniProtKB-SubCell"/>
</dbReference>
<feature type="domain" description="RecX third three-helical" evidence="7">
    <location>
        <begin position="155"/>
        <end position="202"/>
    </location>
</feature>
<dbReference type="OrthoDB" id="5421057at2"/>
<evidence type="ECO:0000259" key="8">
    <source>
        <dbReference type="Pfam" id="PF21982"/>
    </source>
</evidence>
<evidence type="ECO:0000256" key="2">
    <source>
        <dbReference type="ARBA" id="ARBA00009695"/>
    </source>
</evidence>